<feature type="binding site" evidence="1">
    <location>
        <begin position="78"/>
        <end position="81"/>
    </location>
    <ligand>
        <name>dUMP</name>
        <dbReference type="ChEBI" id="CHEBI:246422"/>
        <note>ligand shared between dimeric partners</note>
    </ligand>
</feature>
<evidence type="ECO:0000313" key="3">
    <source>
        <dbReference type="Proteomes" id="UP000005730"/>
    </source>
</evidence>
<name>H0UR92_9BACT</name>
<comment type="cofactor">
    <cofactor evidence="1">
        <name>FAD</name>
        <dbReference type="ChEBI" id="CHEBI:57692"/>
    </cofactor>
    <text evidence="1">Binds 4 FAD per tetramer. Each FAD binding site is formed by three monomers.</text>
</comment>
<feature type="binding site" evidence="1">
    <location>
        <position position="165"/>
    </location>
    <ligand>
        <name>FAD</name>
        <dbReference type="ChEBI" id="CHEBI:57692"/>
        <note>ligand shared between neighboring subunits</note>
    </ligand>
</feature>
<dbReference type="SUPFAM" id="SSF69796">
    <property type="entry name" value="Thymidylate synthase-complementing protein Thy1"/>
    <property type="match status" value="1"/>
</dbReference>
<comment type="function">
    <text evidence="1">Catalyzes the reductive methylation of 2'-deoxyuridine-5'-monophosphate (dUMP) to 2'-deoxythymidine-5'-monophosphate (dTMP) while utilizing 5,10-methylenetetrahydrofolate (mTHF) as the methyl donor, and NADPH and FADH(2) as the reductant.</text>
</comment>
<dbReference type="GO" id="GO:0006235">
    <property type="term" value="P:dTTP biosynthetic process"/>
    <property type="evidence" value="ECO:0007669"/>
    <property type="project" value="UniProtKB-UniRule"/>
</dbReference>
<comment type="pathway">
    <text evidence="1">Pyrimidine metabolism; dTTP biosynthesis.</text>
</comment>
<keyword evidence="1" id="KW-0489">Methyltransferase</keyword>
<feature type="binding site" evidence="1">
    <location>
        <position position="170"/>
    </location>
    <ligand>
        <name>dUMP</name>
        <dbReference type="ChEBI" id="CHEBI:246422"/>
        <note>ligand shared between dimeric partners</note>
    </ligand>
</feature>
<dbReference type="OrthoDB" id="9780625at2"/>
<feature type="binding site" description="in other chain" evidence="1">
    <location>
        <begin position="89"/>
        <end position="93"/>
    </location>
    <ligand>
        <name>dUMP</name>
        <dbReference type="ChEBI" id="CHEBI:246422"/>
        <note>ligand shared between dimeric partners</note>
    </ligand>
</feature>
<keyword evidence="1" id="KW-0521">NADP</keyword>
<organism evidence="2 3">
    <name type="scientific">Thermanaerovibrio velox DSM 12556</name>
    <dbReference type="NCBI Taxonomy" id="926567"/>
    <lineage>
        <taxon>Bacteria</taxon>
        <taxon>Thermotogati</taxon>
        <taxon>Synergistota</taxon>
        <taxon>Synergistia</taxon>
        <taxon>Synergistales</taxon>
        <taxon>Synergistaceae</taxon>
        <taxon>Thermanaerovibrio</taxon>
    </lineage>
</organism>
<dbReference type="CDD" id="cd20175">
    <property type="entry name" value="ThyX"/>
    <property type="match status" value="1"/>
</dbReference>
<dbReference type="GO" id="GO:0050797">
    <property type="term" value="F:thymidylate synthase (FAD) activity"/>
    <property type="evidence" value="ECO:0007669"/>
    <property type="project" value="UniProtKB-UniRule"/>
</dbReference>
<accession>H0UR92</accession>
<dbReference type="Pfam" id="PF02511">
    <property type="entry name" value="Thy1"/>
    <property type="match status" value="1"/>
</dbReference>
<feature type="binding site" evidence="1">
    <location>
        <begin position="81"/>
        <end position="83"/>
    </location>
    <ligand>
        <name>FAD</name>
        <dbReference type="ChEBI" id="CHEBI:57692"/>
        <note>ligand shared between neighboring subunits</note>
    </ligand>
</feature>
<dbReference type="GO" id="GO:0070402">
    <property type="term" value="F:NADPH binding"/>
    <property type="evidence" value="ECO:0007669"/>
    <property type="project" value="TreeGrafter"/>
</dbReference>
<sequence length="232" mass="25771">MSLEVKLISHTEDPVRIVAAAARLCYSPVGAVEILERLDGGKARELIGKLTRSGHMSPFEHASFTFAVDGLSRVASHQLVRHRIASFSQQSQRYVDSSGGSCVVPPSVAASKEALDLFQRAVQVAEEAYRQLCSMGVPREDARFLLPHGFSTRMVFTMNARELHHFFSLRLCRRAQWEIRLLAVRMLGLVRAAAPELFELAGPSCVTAGRCSEEMSCNRPFSSVEELLCEYQ</sequence>
<dbReference type="AlphaFoldDB" id="H0UR92"/>
<dbReference type="InterPro" id="IPR003669">
    <property type="entry name" value="Thymidylate_synthase_ThyX"/>
</dbReference>
<dbReference type="PANTHER" id="PTHR34934:SF1">
    <property type="entry name" value="FLAVIN-DEPENDENT THYMIDYLATE SYNTHASE"/>
    <property type="match status" value="1"/>
</dbReference>
<feature type="binding site" evidence="1">
    <location>
        <begin position="159"/>
        <end position="161"/>
    </location>
    <ligand>
        <name>FAD</name>
        <dbReference type="ChEBI" id="CHEBI:57692"/>
        <note>ligand shared between neighboring subunits</note>
    </ligand>
</feature>
<protein>
    <recommendedName>
        <fullName evidence="1">Flavin-dependent thymidylate synthase</fullName>
        <shortName evidence="1">FDTS</shortName>
        <ecNumber evidence="1">2.1.1.148</ecNumber>
    </recommendedName>
    <alternativeName>
        <fullName evidence="1">FAD-dependent thymidylate synthase</fullName>
    </alternativeName>
    <alternativeName>
        <fullName evidence="1">Thymidylate synthase ThyX</fullName>
        <shortName evidence="1">TS</shortName>
        <shortName evidence="1">TSase</shortName>
    </alternativeName>
</protein>
<keyword evidence="1" id="KW-0274">FAD</keyword>
<keyword evidence="3" id="KW-1185">Reference proteome</keyword>
<keyword evidence="1" id="KW-0285">Flavoprotein</keyword>
<dbReference type="Proteomes" id="UP000005730">
    <property type="component" value="Chromosome"/>
</dbReference>
<evidence type="ECO:0000313" key="2">
    <source>
        <dbReference type="EMBL" id="EHM09848.1"/>
    </source>
</evidence>
<keyword evidence="1" id="KW-0808">Transferase</keyword>
<feature type="binding site" evidence="1">
    <location>
        <position position="57"/>
    </location>
    <ligand>
        <name>FAD</name>
        <dbReference type="ChEBI" id="CHEBI:57692"/>
        <note>ligand shared between neighboring subunits</note>
    </ligand>
</feature>
<keyword evidence="1" id="KW-0545">Nucleotide biosynthesis</keyword>
<dbReference type="HOGENOM" id="CLU_077585_0_0_0"/>
<dbReference type="GO" id="GO:0006231">
    <property type="term" value="P:dTMP biosynthetic process"/>
    <property type="evidence" value="ECO:0007669"/>
    <property type="project" value="UniProtKB-UniRule"/>
</dbReference>
<evidence type="ECO:0000256" key="1">
    <source>
        <dbReference type="HAMAP-Rule" id="MF_01408"/>
    </source>
</evidence>
<proteinExistence type="inferred from homology"/>
<feature type="binding site" description="in other chain" evidence="1">
    <location>
        <position position="143"/>
    </location>
    <ligand>
        <name>dUMP</name>
        <dbReference type="ChEBI" id="CHEBI:246422"/>
        <note>ligand shared between dimeric partners</note>
    </ligand>
</feature>
<feature type="binding site" evidence="1">
    <location>
        <position position="89"/>
    </location>
    <ligand>
        <name>FAD</name>
        <dbReference type="ChEBI" id="CHEBI:57692"/>
        <note>ligand shared between neighboring subunits</note>
    </ligand>
</feature>
<comment type="subunit">
    <text evidence="1">Homotetramer.</text>
</comment>
<dbReference type="Gene3D" id="3.30.1360.170">
    <property type="match status" value="1"/>
</dbReference>
<feature type="active site" description="Involved in ionization of N3 of dUMP, leading to its activation" evidence="1">
    <location>
        <position position="170"/>
    </location>
</feature>
<dbReference type="GO" id="GO:0004799">
    <property type="term" value="F:thymidylate synthase activity"/>
    <property type="evidence" value="ECO:0007669"/>
    <property type="project" value="TreeGrafter"/>
</dbReference>
<dbReference type="GO" id="GO:0032259">
    <property type="term" value="P:methylation"/>
    <property type="evidence" value="ECO:0007669"/>
    <property type="project" value="UniProtKB-KW"/>
</dbReference>
<dbReference type="HAMAP" id="MF_01408">
    <property type="entry name" value="ThyX"/>
    <property type="match status" value="1"/>
</dbReference>
<dbReference type="InterPro" id="IPR036098">
    <property type="entry name" value="Thymidylate_synthase_ThyX_sf"/>
</dbReference>
<dbReference type="EMBL" id="CM001377">
    <property type="protein sequence ID" value="EHM09848.1"/>
    <property type="molecule type" value="Genomic_DNA"/>
</dbReference>
<dbReference type="eggNOG" id="COG1351">
    <property type="taxonomic scope" value="Bacteria"/>
</dbReference>
<reference evidence="2 3" key="1">
    <citation type="submission" date="2011-10" db="EMBL/GenBank/DDBJ databases">
        <title>The Noncontiguous Finished genome of Thermanaerovibrio velox DSM 12556.</title>
        <authorList>
            <consortium name="US DOE Joint Genome Institute (JGI-PGF)"/>
            <person name="Lucas S."/>
            <person name="Copeland A."/>
            <person name="Lapidus A."/>
            <person name="Glavina del Rio T."/>
            <person name="Dalin E."/>
            <person name="Tice H."/>
            <person name="Bruce D."/>
            <person name="Goodwin L."/>
            <person name="Pitluck S."/>
            <person name="Peters L."/>
            <person name="Mikhailova N."/>
            <person name="Teshima H."/>
            <person name="Kyrpides N."/>
            <person name="Mavromatis K."/>
            <person name="Ivanova N."/>
            <person name="Markowitz V."/>
            <person name="Cheng J.-F."/>
            <person name="Hugenholtz P."/>
            <person name="Woyke T."/>
            <person name="Wu D."/>
            <person name="Spring S."/>
            <person name="Brambilla E.-M."/>
            <person name="Klenk H.-P."/>
            <person name="Eisen J.A."/>
        </authorList>
    </citation>
    <scope>NUCLEOTIDE SEQUENCE [LARGE SCALE GENOMIC DNA]</scope>
    <source>
        <strain evidence="2 3">DSM 12556</strain>
    </source>
</reference>
<comment type="similarity">
    <text evidence="1">Belongs to the thymidylate synthase ThyX family.</text>
</comment>
<dbReference type="NCBIfam" id="TIGR02170">
    <property type="entry name" value="thyX"/>
    <property type="match status" value="1"/>
</dbReference>
<dbReference type="PROSITE" id="PS51331">
    <property type="entry name" value="THYX"/>
    <property type="match status" value="1"/>
</dbReference>
<dbReference type="RefSeq" id="WP_006583342.1">
    <property type="nucleotide sequence ID" value="NZ_CM001377.1"/>
</dbReference>
<dbReference type="GO" id="GO:0050660">
    <property type="term" value="F:flavin adenine dinucleotide binding"/>
    <property type="evidence" value="ECO:0007669"/>
    <property type="project" value="UniProtKB-UniRule"/>
</dbReference>
<gene>
    <name evidence="1" type="primary">thyX</name>
    <name evidence="2" type="ORF">TheveDRAFT_0691</name>
</gene>
<dbReference type="UniPathway" id="UPA00575"/>
<comment type="catalytic activity">
    <reaction evidence="1">
        <text>dUMP + (6R)-5,10-methylene-5,6,7,8-tetrahydrofolate + NADPH + H(+) = dTMP + (6S)-5,6,7,8-tetrahydrofolate + NADP(+)</text>
        <dbReference type="Rhea" id="RHEA:29043"/>
        <dbReference type="ChEBI" id="CHEBI:15378"/>
        <dbReference type="ChEBI" id="CHEBI:15636"/>
        <dbReference type="ChEBI" id="CHEBI:57453"/>
        <dbReference type="ChEBI" id="CHEBI:57783"/>
        <dbReference type="ChEBI" id="CHEBI:58349"/>
        <dbReference type="ChEBI" id="CHEBI:63528"/>
        <dbReference type="ChEBI" id="CHEBI:246422"/>
        <dbReference type="EC" id="2.1.1.148"/>
    </reaction>
</comment>
<dbReference type="PANTHER" id="PTHR34934">
    <property type="entry name" value="FLAVIN-DEPENDENT THYMIDYLATE SYNTHASE"/>
    <property type="match status" value="1"/>
</dbReference>
<dbReference type="EC" id="2.1.1.148" evidence="1"/>
<dbReference type="STRING" id="926567.TheveDRAFT_0691"/>